<dbReference type="Proteomes" id="UP000434475">
    <property type="component" value="Unassembled WGS sequence"/>
</dbReference>
<keyword evidence="2 7" id="KW-0489">Methyltransferase</keyword>
<feature type="domain" description="Type II methyltransferase M.TaqI-like" evidence="6">
    <location>
        <begin position="425"/>
        <end position="661"/>
    </location>
</feature>
<keyword evidence="3" id="KW-0808">Transferase</keyword>
<protein>
    <recommendedName>
        <fullName evidence="1">site-specific DNA-methyltransferase (adenine-specific)</fullName>
        <ecNumber evidence="1">2.1.1.72</ecNumber>
    </recommendedName>
</protein>
<sequence length="1058" mass="119828">MYTEQYNQLNRQRVDWQTEEEVRLGWLTILQNTLAITFHAERGRSDADYNQVIIEFKNVGLFHGNQNSAKFQEALEELSRYIPAKAGIEGLDVRHYQGIAIDGESIAFVHISSENGQPIPGPIMPLSPDSVQMVFEACRQSCRRAVTATNLIEDFGHGSVAGGNLMQALATALMLYLDDPNNNKVKMLYQEWKALYGQVADLSSFQVEAIINSIGFTCTSTSTDKLSRILFVIHTFDSIIIKLLSAEIVSHLTELTSYSDFAQNAVSVSDYELISMLDLDIERSQLYTRANIHGFVEEPLFSWYIDACTSNVYPEVVNDIVTSLKEVLIKLSLYQMEDLSHAQTNDVLKRFYQNIVPQVLRKSLGEFYTPDWLVDVTLDKVEGQFDELKFLDPTCGSASFLLAIIKRIRECSNLSAVDLLQRITQNVWGFDLNPLAVQTARVNYLIALSDLIAEAPGIHIEIPILLADAIYAPAPDEGDTSVVNYVIGSNVADLTITLPTVLSQSRDRLDTVFSIMGECVENDMEPVRMIDGLLVHNAITVEERESWESILSSTYARVLDLHRRNWNGIWFRIVRNYFWSSTAGEFDVIVGNPPWVRWSKLPELYRNRVAPTCRKYDIFSRTPYYGGNELDISGLITYTVSDKWLRSGGQLIFLLTQTHFQSASSEGFRRFRIDENNFLFPESVEDLKALKPFPDAANKTVIFVAKKGGVQPSFPVDYAVWSSAQGKSRTIPEHATKQEVLNRTTRTFLEANPVQGGSSPWAILPSGDFDICKKLVGKCTWTEGRKGITCDLNGVYFVNVVNVSYDGTRVQIETRPEAGRTNIGPKRRFWVEHNLLYPVIKGASDLKACQYNPQHELYAIVPNRGITSTWLSQAETEVEQNNRLLYDYFRAFEQQLRSRSTYRTRMPSAPYYAVYNVGGYTFAPWKVVWPEQPGNSGLPVAVVNTRTLQGVGEKIVVPDHKIYFAEFDDETTALYLCGLLTCSLVQKFIASFHIMIQVGDIFKHMRLPEFDERNHQHMHLVELVREAHNENDADVRNNLLTQISDIGNSIIETWTPTE</sequence>
<dbReference type="PANTHER" id="PTHR33841">
    <property type="entry name" value="DNA METHYLTRANSFERASE YEEA-RELATED"/>
    <property type="match status" value="1"/>
</dbReference>
<evidence type="ECO:0000256" key="3">
    <source>
        <dbReference type="ARBA" id="ARBA00022679"/>
    </source>
</evidence>
<keyword evidence="4" id="KW-0949">S-adenosyl-L-methionine</keyword>
<dbReference type="InterPro" id="IPR011639">
    <property type="entry name" value="MethylTrfase_TaqI-like_dom"/>
</dbReference>
<comment type="catalytic activity">
    <reaction evidence="5">
        <text>a 2'-deoxyadenosine in DNA + S-adenosyl-L-methionine = an N(6)-methyl-2'-deoxyadenosine in DNA + S-adenosyl-L-homocysteine + H(+)</text>
        <dbReference type="Rhea" id="RHEA:15197"/>
        <dbReference type="Rhea" id="RHEA-COMP:12418"/>
        <dbReference type="Rhea" id="RHEA-COMP:12419"/>
        <dbReference type="ChEBI" id="CHEBI:15378"/>
        <dbReference type="ChEBI" id="CHEBI:57856"/>
        <dbReference type="ChEBI" id="CHEBI:59789"/>
        <dbReference type="ChEBI" id="CHEBI:90615"/>
        <dbReference type="ChEBI" id="CHEBI:90616"/>
        <dbReference type="EC" id="2.1.1.72"/>
    </reaction>
</comment>
<proteinExistence type="predicted"/>
<dbReference type="RefSeq" id="WP_081029180.1">
    <property type="nucleotide sequence ID" value="NZ_CANCWG010000044.1"/>
</dbReference>
<dbReference type="GO" id="GO:0032259">
    <property type="term" value="P:methylation"/>
    <property type="evidence" value="ECO:0007669"/>
    <property type="project" value="UniProtKB-KW"/>
</dbReference>
<evidence type="ECO:0000256" key="4">
    <source>
        <dbReference type="ARBA" id="ARBA00022691"/>
    </source>
</evidence>
<name>A0A174WFE9_FLAPL</name>
<dbReference type="Gene3D" id="3.40.50.150">
    <property type="entry name" value="Vaccinia Virus protein VP39"/>
    <property type="match status" value="1"/>
</dbReference>
<dbReference type="InterPro" id="IPR029063">
    <property type="entry name" value="SAM-dependent_MTases_sf"/>
</dbReference>
<dbReference type="InterPro" id="IPR002052">
    <property type="entry name" value="DNA_methylase_N6_adenine_CS"/>
</dbReference>
<accession>A0A174WFE9</accession>
<dbReference type="PROSITE" id="PS00092">
    <property type="entry name" value="N6_MTASE"/>
    <property type="match status" value="1"/>
</dbReference>
<organism evidence="7 8">
    <name type="scientific">Flavonifractor plautii</name>
    <name type="common">Fusobacterium plautii</name>
    <dbReference type="NCBI Taxonomy" id="292800"/>
    <lineage>
        <taxon>Bacteria</taxon>
        <taxon>Bacillati</taxon>
        <taxon>Bacillota</taxon>
        <taxon>Clostridia</taxon>
        <taxon>Eubacteriales</taxon>
        <taxon>Oscillospiraceae</taxon>
        <taxon>Flavonifractor</taxon>
    </lineage>
</organism>
<dbReference type="EC" id="2.1.1.72" evidence="1"/>
<dbReference type="Pfam" id="PF07669">
    <property type="entry name" value="Eco57I"/>
    <property type="match status" value="1"/>
</dbReference>
<dbReference type="GO" id="GO:0003676">
    <property type="term" value="F:nucleic acid binding"/>
    <property type="evidence" value="ECO:0007669"/>
    <property type="project" value="InterPro"/>
</dbReference>
<gene>
    <name evidence="7" type="ORF">GKE97_09650</name>
</gene>
<dbReference type="PRINTS" id="PR00507">
    <property type="entry name" value="N12N6MTFRASE"/>
</dbReference>
<dbReference type="EMBL" id="WKPR01000007">
    <property type="protein sequence ID" value="MSB19783.1"/>
    <property type="molecule type" value="Genomic_DNA"/>
</dbReference>
<evidence type="ECO:0000256" key="5">
    <source>
        <dbReference type="ARBA" id="ARBA00047942"/>
    </source>
</evidence>
<dbReference type="PANTHER" id="PTHR33841:SF4">
    <property type="entry name" value="RESTRICTION MODIFICATION SYSTEM DNA SPECIFICITY DOMAIN"/>
    <property type="match status" value="1"/>
</dbReference>
<evidence type="ECO:0000259" key="6">
    <source>
        <dbReference type="Pfam" id="PF07669"/>
    </source>
</evidence>
<evidence type="ECO:0000256" key="2">
    <source>
        <dbReference type="ARBA" id="ARBA00022603"/>
    </source>
</evidence>
<evidence type="ECO:0000313" key="7">
    <source>
        <dbReference type="EMBL" id="MSB19783.1"/>
    </source>
</evidence>
<dbReference type="InterPro" id="IPR050953">
    <property type="entry name" value="N4_N6_ade-DNA_methylase"/>
</dbReference>
<dbReference type="GO" id="GO:0006304">
    <property type="term" value="P:DNA modification"/>
    <property type="evidence" value="ECO:0007669"/>
    <property type="project" value="InterPro"/>
</dbReference>
<dbReference type="SUPFAM" id="SSF53335">
    <property type="entry name" value="S-adenosyl-L-methionine-dependent methyltransferases"/>
    <property type="match status" value="1"/>
</dbReference>
<evidence type="ECO:0000313" key="8">
    <source>
        <dbReference type="Proteomes" id="UP000434475"/>
    </source>
</evidence>
<evidence type="ECO:0000256" key="1">
    <source>
        <dbReference type="ARBA" id="ARBA00011900"/>
    </source>
</evidence>
<dbReference type="AlphaFoldDB" id="A0A174WFE9"/>
<dbReference type="GO" id="GO:0009007">
    <property type="term" value="F:site-specific DNA-methyltransferase (adenine-specific) activity"/>
    <property type="evidence" value="ECO:0007669"/>
    <property type="project" value="UniProtKB-EC"/>
</dbReference>
<reference evidence="7 8" key="1">
    <citation type="journal article" date="2019" name="Nat. Med.">
        <title>A library of human gut bacterial isolates paired with longitudinal multiomics data enables mechanistic microbiome research.</title>
        <authorList>
            <person name="Poyet M."/>
            <person name="Groussin M."/>
            <person name="Gibbons S.M."/>
            <person name="Avila-Pacheco J."/>
            <person name="Jiang X."/>
            <person name="Kearney S.M."/>
            <person name="Perrotta A.R."/>
            <person name="Berdy B."/>
            <person name="Zhao S."/>
            <person name="Lieberman T.D."/>
            <person name="Swanson P.K."/>
            <person name="Smith M."/>
            <person name="Roesemann S."/>
            <person name="Alexander J.E."/>
            <person name="Rich S.A."/>
            <person name="Livny J."/>
            <person name="Vlamakis H."/>
            <person name="Clish C."/>
            <person name="Bullock K."/>
            <person name="Deik A."/>
            <person name="Scott J."/>
            <person name="Pierce K.A."/>
            <person name="Xavier R.J."/>
            <person name="Alm E.J."/>
        </authorList>
    </citation>
    <scope>NUCLEOTIDE SEQUENCE [LARGE SCALE GENOMIC DNA]</scope>
    <source>
        <strain evidence="7 8">BIOML-A2</strain>
    </source>
</reference>
<comment type="caution">
    <text evidence="7">The sequence shown here is derived from an EMBL/GenBank/DDBJ whole genome shotgun (WGS) entry which is preliminary data.</text>
</comment>